<organism evidence="1 2">
    <name type="scientific">Ichnoviriform fugitivi</name>
    <dbReference type="NCBI Taxonomy" id="265522"/>
    <lineage>
        <taxon>Viruses</taxon>
        <taxon>Viruses incertae sedis</taxon>
        <taxon>Polydnaviriformidae</taxon>
        <taxon>Ichnoviriform</taxon>
    </lineage>
</organism>
<dbReference type="RefSeq" id="YP_001031270.1">
    <property type="nucleotide sequence ID" value="NC_008970.1"/>
</dbReference>
<proteinExistence type="predicted"/>
<dbReference type="KEGG" id="vg:5076319"/>
<dbReference type="GeneID" id="5076319"/>
<evidence type="ECO:0000313" key="1">
    <source>
        <dbReference type="EMBL" id="BAF45673.1"/>
    </source>
</evidence>
<sequence length="143" mass="15939">MYVTNNNQFGLRCVMQSRCPICTLTTDFLVFESVTCNIYCNLLSYVRVGLNFIVHDLYTVQKLKPCELEDIFSLATNEIMANSLTSIPKMPDVSTGSVDTNSMITELIISMFVGHYCLSHPVHVELPICGQSMSCDPVITADL</sequence>
<dbReference type="EMBL" id="AB291180">
    <property type="protein sequence ID" value="BAF45673.1"/>
    <property type="molecule type" value="Genomic_DNA"/>
</dbReference>
<reference evidence="1 2" key="1">
    <citation type="journal article" date="2007" name="Virology">
        <title>Shared and species-specific features among ichnovirus genomes.</title>
        <authorList>
            <person name="Tanaka K."/>
            <person name="Lapointe R."/>
            <person name="Barney W.E."/>
            <person name="Makkay A.M."/>
            <person name="Stoltz D."/>
            <person name="Cusson M."/>
            <person name="Webb B.A."/>
        </authorList>
    </citation>
    <scope>NUCLEOTIDE SEQUENCE [LARGE SCALE GENOMIC DNA]</scope>
</reference>
<evidence type="ECO:0000313" key="2">
    <source>
        <dbReference type="Proteomes" id="UP000204242"/>
    </source>
</evidence>
<dbReference type="Proteomes" id="UP000204242">
    <property type="component" value="Genome"/>
</dbReference>
<protein>
    <submittedName>
        <fullName evidence="1">C1.1</fullName>
    </submittedName>
</protein>
<accession>A2Q0F8</accession>
<name>A2Q0F8_9VIRU</name>